<organism evidence="1 2">
    <name type="scientific">Brachybacterium paraconglomeratum</name>
    <dbReference type="NCBI Taxonomy" id="173362"/>
    <lineage>
        <taxon>Bacteria</taxon>
        <taxon>Bacillati</taxon>
        <taxon>Actinomycetota</taxon>
        <taxon>Actinomycetes</taxon>
        <taxon>Micrococcales</taxon>
        <taxon>Dermabacteraceae</taxon>
        <taxon>Brachybacterium</taxon>
    </lineage>
</organism>
<sequence>MSDLTSSTPLAASPFDAIKRTRPDGTEYWSARDLMPLLGYPAWREFRAAIERAMAAAEAQGHPVDGNFGVNPKKAGQRGPAREDFDLTRFAAYLVAMNGDPRKPEVAAAQAYFAIRTREAEIAQSAPVALPGRRELAQMVLEAEDRADREAIARARVEYQLEQQEPVMEYHQRFVAESQDIVTIDNFASQFGTTGPTVRKLMKEKGVAVRRLVGARWSRSKQEMEDEYEWRPRQGVLSSEWFVLRPQHNAPRLHNGQVRQTLYVLQFHVQHLATKLGLTAPALDLEGSEPR</sequence>
<evidence type="ECO:0000313" key="2">
    <source>
        <dbReference type="Proteomes" id="UP000775129"/>
    </source>
</evidence>
<dbReference type="EMBL" id="DYWO01000474">
    <property type="protein sequence ID" value="HJF51245.1"/>
    <property type="molecule type" value="Genomic_DNA"/>
</dbReference>
<comment type="caution">
    <text evidence="1">The sequence shown here is derived from an EMBL/GenBank/DDBJ whole genome shotgun (WGS) entry which is preliminary data.</text>
</comment>
<gene>
    <name evidence="1" type="ORF">K8W24_15895</name>
</gene>
<dbReference type="Proteomes" id="UP000775129">
    <property type="component" value="Unassembled WGS sequence"/>
</dbReference>
<accession>A0A921GSQ5</accession>
<evidence type="ECO:0000313" key="1">
    <source>
        <dbReference type="EMBL" id="HJF51245.1"/>
    </source>
</evidence>
<reference evidence="1" key="2">
    <citation type="submission" date="2021-09" db="EMBL/GenBank/DDBJ databases">
        <authorList>
            <person name="Gilroy R."/>
        </authorList>
    </citation>
    <scope>NUCLEOTIDE SEQUENCE</scope>
    <source>
        <strain evidence="1">1647</strain>
    </source>
</reference>
<name>A0A921GSQ5_9MICO</name>
<dbReference type="AlphaFoldDB" id="A0A921GSQ5"/>
<proteinExistence type="predicted"/>
<reference evidence="1" key="1">
    <citation type="journal article" date="2021" name="PeerJ">
        <title>Extensive microbial diversity within the chicken gut microbiome revealed by metagenomics and culture.</title>
        <authorList>
            <person name="Gilroy R."/>
            <person name="Ravi A."/>
            <person name="Getino M."/>
            <person name="Pursley I."/>
            <person name="Horton D.L."/>
            <person name="Alikhan N.F."/>
            <person name="Baker D."/>
            <person name="Gharbi K."/>
            <person name="Hall N."/>
            <person name="Watson M."/>
            <person name="Adriaenssens E.M."/>
            <person name="Foster-Nyarko E."/>
            <person name="Jarju S."/>
            <person name="Secka A."/>
            <person name="Antonio M."/>
            <person name="Oren A."/>
            <person name="Chaudhuri R.R."/>
            <person name="La Ragione R."/>
            <person name="Hildebrand F."/>
            <person name="Pallen M.J."/>
        </authorList>
    </citation>
    <scope>NUCLEOTIDE SEQUENCE</scope>
    <source>
        <strain evidence="1">1647</strain>
    </source>
</reference>
<protein>
    <submittedName>
        <fullName evidence="1">Phage antirepressor KilAC domain-containing protein</fullName>
    </submittedName>
</protein>